<dbReference type="EMBL" id="WIGO01000312">
    <property type="protein sequence ID" value="KAF6817714.1"/>
    <property type="molecule type" value="Genomic_DNA"/>
</dbReference>
<dbReference type="InterPro" id="IPR036047">
    <property type="entry name" value="F-box-like_dom_sf"/>
</dbReference>
<dbReference type="AlphaFoldDB" id="A0A8H6N2A8"/>
<dbReference type="PROSITE" id="PS50181">
    <property type="entry name" value="FBOX"/>
    <property type="match status" value="1"/>
</dbReference>
<dbReference type="InterPro" id="IPR056021">
    <property type="entry name" value="DUF7600"/>
</dbReference>
<sequence length="577" mass="64969">TSSPAGVILTGVGIRDNSGHSVFIAPTNPRRRWDDPSYDRPQEDEYGAMRQLEVNGRYGFVFHEACWDILQKASDPRPVSVTRLFDICRSLPFPQLFSGLSWGHDHGGLVDIDDEHHFPWEEDRFTDSMYLEPDPVRGENPYEVPKVRVVLLAEAPGRPPSPGPTISVDTMPEEHGFMTLPLELRCAIAVYLPTSDVLNLRLASRAFWAILDNQGFWASRFGDVSERSWLFEIWDDASAKARDWRWLYRRTNHGSMCPGLQNRTRVWSLAQKMLEIVEFSWAEVGVTASPKPEPHRWTHVSGNLWEPPTDGSYPLFWGGCRLFRKHHVPIPDDLLRLSVSSVRVGDAEYLAGLKLITVAGESHQVGYWSATAIERSSQVSEIRGFKLAVGFRGIQGLQCTVRGSNTDDHPWLGSTERSPKTLRLDVDKRVTELEVGFDPDVPGPSLCLNEDSFPPRDHYLGGYNPLLWTSFGGPGGAYLRHFTGLSVVWGRGVHRIDFAHDVAVPFEQRTLGCLESKPWTKNNDFAVDGPGGEIIEAVELFRCNAEEVRLRCMVEEGDLAAFRGEIMPFLKTFRAAE</sequence>
<evidence type="ECO:0000313" key="2">
    <source>
        <dbReference type="EMBL" id="KAF6817714.1"/>
    </source>
</evidence>
<name>A0A8H6N2A8_9PEZI</name>
<evidence type="ECO:0000313" key="3">
    <source>
        <dbReference type="Proteomes" id="UP000654918"/>
    </source>
</evidence>
<protein>
    <submittedName>
        <fullName evidence="2">F-box domain-containing protein</fullName>
    </submittedName>
</protein>
<gene>
    <name evidence="2" type="ORF">CPLU01_13489</name>
</gene>
<accession>A0A8H6N2A8</accession>
<comment type="caution">
    <text evidence="2">The sequence shown here is derived from an EMBL/GenBank/DDBJ whole genome shotgun (WGS) entry which is preliminary data.</text>
</comment>
<feature type="domain" description="F-box" evidence="1">
    <location>
        <begin position="174"/>
        <end position="220"/>
    </location>
</feature>
<dbReference type="SUPFAM" id="SSF81383">
    <property type="entry name" value="F-box domain"/>
    <property type="match status" value="1"/>
</dbReference>
<keyword evidence="3" id="KW-1185">Reference proteome</keyword>
<feature type="non-terminal residue" evidence="2">
    <location>
        <position position="1"/>
    </location>
</feature>
<reference evidence="2" key="1">
    <citation type="journal article" date="2020" name="Phytopathology">
        <title>Genome Sequence Resources of Colletotrichum truncatum, C. plurivorum, C. musicola, and C. sojae: Four Species Pathogenic to Soybean (Glycine max).</title>
        <authorList>
            <person name="Rogerio F."/>
            <person name="Boufleur T.R."/>
            <person name="Ciampi-Guillardi M."/>
            <person name="Sukno S.A."/>
            <person name="Thon M.R."/>
            <person name="Massola Junior N.S."/>
            <person name="Baroncelli R."/>
        </authorList>
    </citation>
    <scope>NUCLEOTIDE SEQUENCE</scope>
    <source>
        <strain evidence="2">LFN00145</strain>
    </source>
</reference>
<dbReference type="InterPro" id="IPR001810">
    <property type="entry name" value="F-box_dom"/>
</dbReference>
<dbReference type="Proteomes" id="UP000654918">
    <property type="component" value="Unassembled WGS sequence"/>
</dbReference>
<evidence type="ECO:0000259" key="1">
    <source>
        <dbReference type="PROSITE" id="PS50181"/>
    </source>
</evidence>
<organism evidence="2 3">
    <name type="scientific">Colletotrichum plurivorum</name>
    <dbReference type="NCBI Taxonomy" id="2175906"/>
    <lineage>
        <taxon>Eukaryota</taxon>
        <taxon>Fungi</taxon>
        <taxon>Dikarya</taxon>
        <taxon>Ascomycota</taxon>
        <taxon>Pezizomycotina</taxon>
        <taxon>Sordariomycetes</taxon>
        <taxon>Hypocreomycetidae</taxon>
        <taxon>Glomerellales</taxon>
        <taxon>Glomerellaceae</taxon>
        <taxon>Colletotrichum</taxon>
        <taxon>Colletotrichum orchidearum species complex</taxon>
    </lineage>
</organism>
<dbReference type="Pfam" id="PF24539">
    <property type="entry name" value="DUF7600"/>
    <property type="match status" value="1"/>
</dbReference>
<proteinExistence type="predicted"/>